<dbReference type="GO" id="GO:0030313">
    <property type="term" value="C:cell envelope"/>
    <property type="evidence" value="ECO:0007669"/>
    <property type="project" value="UniProtKB-SubCell"/>
</dbReference>
<feature type="signal peptide" evidence="4">
    <location>
        <begin position="1"/>
        <end position="23"/>
    </location>
</feature>
<dbReference type="InterPro" id="IPR028082">
    <property type="entry name" value="Peripla_BP_I"/>
</dbReference>
<dbReference type="AlphaFoldDB" id="A0A6B3BQY7"/>
<proteinExistence type="inferred from homology"/>
<dbReference type="PROSITE" id="PS51257">
    <property type="entry name" value="PROKAR_LIPOPROTEIN"/>
    <property type="match status" value="1"/>
</dbReference>
<evidence type="ECO:0000256" key="3">
    <source>
        <dbReference type="ARBA" id="ARBA00022729"/>
    </source>
</evidence>
<evidence type="ECO:0000256" key="2">
    <source>
        <dbReference type="ARBA" id="ARBA00007639"/>
    </source>
</evidence>
<dbReference type="GO" id="GO:0030246">
    <property type="term" value="F:carbohydrate binding"/>
    <property type="evidence" value="ECO:0007669"/>
    <property type="project" value="UniProtKB-ARBA"/>
</dbReference>
<dbReference type="Gene3D" id="3.40.50.2300">
    <property type="match status" value="2"/>
</dbReference>
<evidence type="ECO:0000256" key="1">
    <source>
        <dbReference type="ARBA" id="ARBA00004196"/>
    </source>
</evidence>
<comment type="subcellular location">
    <subcellularLocation>
        <location evidence="1">Cell envelope</location>
    </subcellularLocation>
</comment>
<reference evidence="6" key="1">
    <citation type="submission" date="2020-01" db="EMBL/GenBank/DDBJ databases">
        <title>Insect and environment-associated Actinomycetes.</title>
        <authorList>
            <person name="Currrie C."/>
            <person name="Chevrette M."/>
            <person name="Carlson C."/>
            <person name="Stubbendieck R."/>
            <person name="Wendt-Pienkowski E."/>
        </authorList>
    </citation>
    <scope>NUCLEOTIDE SEQUENCE</scope>
    <source>
        <strain evidence="6">SID12501</strain>
    </source>
</reference>
<dbReference type="PANTHER" id="PTHR46847">
    <property type="entry name" value="D-ALLOSE-BINDING PERIPLASMIC PROTEIN-RELATED"/>
    <property type="match status" value="1"/>
</dbReference>
<evidence type="ECO:0000259" key="5">
    <source>
        <dbReference type="Pfam" id="PF13407"/>
    </source>
</evidence>
<accession>A0A6B3BQY7</accession>
<dbReference type="RefSeq" id="WP_164314248.1">
    <property type="nucleotide sequence ID" value="NZ_JAAGLU010000009.1"/>
</dbReference>
<dbReference type="Pfam" id="PF13407">
    <property type="entry name" value="Peripla_BP_4"/>
    <property type="match status" value="1"/>
</dbReference>
<gene>
    <name evidence="6" type="ORF">G3I71_13260</name>
</gene>
<evidence type="ECO:0000313" key="6">
    <source>
        <dbReference type="EMBL" id="NEC86766.1"/>
    </source>
</evidence>
<evidence type="ECO:0000256" key="4">
    <source>
        <dbReference type="SAM" id="SignalP"/>
    </source>
</evidence>
<feature type="domain" description="Periplasmic binding protein" evidence="5">
    <location>
        <begin position="39"/>
        <end position="296"/>
    </location>
</feature>
<dbReference type="SUPFAM" id="SSF53822">
    <property type="entry name" value="Periplasmic binding protein-like I"/>
    <property type="match status" value="1"/>
</dbReference>
<keyword evidence="3 4" id="KW-0732">Signal</keyword>
<sequence length="327" mass="32938">MKTAHLTLRGAALATVIVLGATACGSGDSSSSTSNPKVTVILGTASDSFYNTLGCGAKAEGKKLGATVDVQGATTFDPATQTPILTSTVAKKPNAIVIAPTDSKALGTPLKQANEAGIKIVTADTGLDDTSFISSAVSSNNVEGGAEAARTLAELVGEKGKVVIIGGTPGVTTADQRIKGFEDEIKKYPNISFVGVQPSTPSGGVVEAARLTAASLSKDPDLAGIFSISTPASDGANNAIKDAGKVGRIKVVGFDAGPAQVEQLKKGTVQALIAQKAEEIGAQAVQQAVNAIQGKKVTKSIGTSFVSITAANLGDADVSKYVYRSTC</sequence>
<comment type="similarity">
    <text evidence="2">Belongs to the bacterial solute-binding protein 2 family.</text>
</comment>
<dbReference type="PANTHER" id="PTHR46847:SF1">
    <property type="entry name" value="D-ALLOSE-BINDING PERIPLASMIC PROTEIN-RELATED"/>
    <property type="match status" value="1"/>
</dbReference>
<comment type="caution">
    <text evidence="6">The sequence shown here is derived from an EMBL/GenBank/DDBJ whole genome shotgun (WGS) entry which is preliminary data.</text>
</comment>
<dbReference type="EMBL" id="JAAGLU010000009">
    <property type="protein sequence ID" value="NEC86766.1"/>
    <property type="molecule type" value="Genomic_DNA"/>
</dbReference>
<protein>
    <submittedName>
        <fullName evidence="6">Substrate-binding domain-containing protein</fullName>
    </submittedName>
</protein>
<name>A0A6B3BQY7_9ACTN</name>
<dbReference type="CDD" id="cd20007">
    <property type="entry name" value="PBP1_ABC_sugar_binding-like"/>
    <property type="match status" value="1"/>
</dbReference>
<feature type="chain" id="PRO_5025624145" evidence="4">
    <location>
        <begin position="24"/>
        <end position="327"/>
    </location>
</feature>
<dbReference type="InterPro" id="IPR025997">
    <property type="entry name" value="SBP_2_dom"/>
</dbReference>
<organism evidence="6">
    <name type="scientific">Streptomyces sp. SID12501</name>
    <dbReference type="NCBI Taxonomy" id="2706042"/>
    <lineage>
        <taxon>Bacteria</taxon>
        <taxon>Bacillati</taxon>
        <taxon>Actinomycetota</taxon>
        <taxon>Actinomycetes</taxon>
        <taxon>Kitasatosporales</taxon>
        <taxon>Streptomycetaceae</taxon>
        <taxon>Streptomyces</taxon>
    </lineage>
</organism>